<feature type="domain" description="GST N-terminal" evidence="8">
    <location>
        <begin position="2"/>
        <end position="82"/>
    </location>
</feature>
<evidence type="ECO:0000256" key="5">
    <source>
        <dbReference type="PROSITE-ProRule" id="PRU00519"/>
    </source>
</evidence>
<dbReference type="Gene3D" id="1.20.1050.10">
    <property type="match status" value="2"/>
</dbReference>
<evidence type="ECO:0000256" key="2">
    <source>
        <dbReference type="ARBA" id="ARBA00011237"/>
    </source>
</evidence>
<feature type="domain" description="EF-1-gamma C-terminal" evidence="7">
    <location>
        <begin position="296"/>
        <end position="472"/>
    </location>
</feature>
<dbReference type="InterPro" id="IPR040079">
    <property type="entry name" value="Glutathione_S-Trfase"/>
</dbReference>
<dbReference type="Pfam" id="PF00043">
    <property type="entry name" value="GST_C"/>
    <property type="match status" value="1"/>
</dbReference>
<accession>A0AAW1P8X8</accession>
<dbReference type="PROSITE" id="PS50404">
    <property type="entry name" value="GST_NTER"/>
    <property type="match status" value="1"/>
</dbReference>
<dbReference type="Gene3D" id="3.30.70.1010">
    <property type="entry name" value="Translation elongation factor EF1B, gamma chain, conserved domain"/>
    <property type="match status" value="1"/>
</dbReference>
<dbReference type="FunFam" id="3.40.30.10:FF:000148">
    <property type="entry name" value="Elongation factor 1B gamma"/>
    <property type="match status" value="1"/>
</dbReference>
<comment type="function">
    <text evidence="1">Probably plays a role in anchoring the complex to other cellular components.</text>
</comment>
<dbReference type="Pfam" id="PF02798">
    <property type="entry name" value="GST_N"/>
    <property type="match status" value="1"/>
</dbReference>
<dbReference type="InterPro" id="IPR036433">
    <property type="entry name" value="EF1B_G_C_sf"/>
</dbReference>
<dbReference type="InterPro" id="IPR036282">
    <property type="entry name" value="Glutathione-S-Trfase_C_sf"/>
</dbReference>
<dbReference type="PANTHER" id="PTHR44372:SF1">
    <property type="entry name" value="ELONGATION FACTOR 1-GAMMA 3"/>
    <property type="match status" value="1"/>
</dbReference>
<dbReference type="PROSITE" id="PS50040">
    <property type="entry name" value="EF1G_C"/>
    <property type="match status" value="1"/>
</dbReference>
<dbReference type="GO" id="GO:0004364">
    <property type="term" value="F:glutathione transferase activity"/>
    <property type="evidence" value="ECO:0007669"/>
    <property type="project" value="InterPro"/>
</dbReference>
<dbReference type="Gene3D" id="3.40.30.10">
    <property type="entry name" value="Glutaredoxin"/>
    <property type="match status" value="1"/>
</dbReference>
<dbReference type="InterPro" id="IPR004045">
    <property type="entry name" value="Glutathione_S-Trfase_N"/>
</dbReference>
<dbReference type="PANTHER" id="PTHR44372">
    <property type="entry name" value="ELONGATION FACTOR 1-GAMMA 1-RELATED"/>
    <property type="match status" value="1"/>
</dbReference>
<protein>
    <recommendedName>
        <fullName evidence="12">Elongation factor 1-gamma</fullName>
    </recommendedName>
</protein>
<dbReference type="PROSITE" id="PS50405">
    <property type="entry name" value="GST_CTER"/>
    <property type="match status" value="1"/>
</dbReference>
<dbReference type="InterPro" id="IPR010987">
    <property type="entry name" value="Glutathione-S-Trfase_C-like"/>
</dbReference>
<keyword evidence="4 5" id="KW-0648">Protein biosynthesis</keyword>
<dbReference type="InterPro" id="IPR036249">
    <property type="entry name" value="Thioredoxin-like_sf"/>
</dbReference>
<dbReference type="Proteomes" id="UP001489004">
    <property type="component" value="Unassembled WGS sequence"/>
</dbReference>
<dbReference type="CDD" id="cd03181">
    <property type="entry name" value="GST_C_EF1Bgamma_like"/>
    <property type="match status" value="1"/>
</dbReference>
<sequence>MSGLKLYTPANNKNAYKALIAAEIVGVKVEVVGVQMGVDNKTPEFLKKNPNGKVPTLDTPNGSVWESNAIARYVARQADKGLFGDGTTLQMAQVEQWIDFSTGEIDAPLLSWVYPLFGFWPYDKKAQVEQWIDFSTGEIDAPLASWIYPLFGYATYDKQKEDAAKAAVSKALNVLEGYLATRTYLVGDAITLADVITTCNLYHGFSKVFDPEFRKPFPNVTRYFTTCVNQPAFKRVIKEVELCKEPMKLQAQAAPAADAKKEAPKAASPAKPAAKKEAAPAAAAPAAEEDKPAPKPKNPLDALPPSKMILDSWKRLYSNTPGAKFRDIACKGLWEGADIPNSPNQEHFEGYDPAGYTIYFCDYKYPEENTVNYIVMNKVGGFLQRIDYVRKYAFGVMCILKDSNGQFPIRGFWIFRGQGIPPIMLEECYDMELYNWTKVDPSDKAAKARIEDMLCEEAKIDGLEHVECKVFK</sequence>
<dbReference type="GO" id="GO:0003746">
    <property type="term" value="F:translation elongation factor activity"/>
    <property type="evidence" value="ECO:0007669"/>
    <property type="project" value="UniProtKB-UniRule"/>
</dbReference>
<evidence type="ECO:0000259" key="8">
    <source>
        <dbReference type="PROSITE" id="PS50404"/>
    </source>
</evidence>
<dbReference type="EMBL" id="JALJOR010000010">
    <property type="protein sequence ID" value="KAK9809891.1"/>
    <property type="molecule type" value="Genomic_DNA"/>
</dbReference>
<dbReference type="SMART" id="SM01183">
    <property type="entry name" value="EF1G"/>
    <property type="match status" value="1"/>
</dbReference>
<feature type="domain" description="GST C-terminal" evidence="9">
    <location>
        <begin position="121"/>
        <end position="250"/>
    </location>
</feature>
<keyword evidence="11" id="KW-1185">Reference proteome</keyword>
<evidence type="ECO:0000259" key="7">
    <source>
        <dbReference type="PROSITE" id="PS50040"/>
    </source>
</evidence>
<keyword evidence="3 5" id="KW-0251">Elongation factor</keyword>
<evidence type="ECO:0000313" key="11">
    <source>
        <dbReference type="Proteomes" id="UP001489004"/>
    </source>
</evidence>
<evidence type="ECO:0000256" key="4">
    <source>
        <dbReference type="ARBA" id="ARBA00022917"/>
    </source>
</evidence>
<evidence type="ECO:0008006" key="12">
    <source>
        <dbReference type="Google" id="ProtNLM"/>
    </source>
</evidence>
<dbReference type="SUPFAM" id="SSF89942">
    <property type="entry name" value="eEF1-gamma domain"/>
    <property type="match status" value="1"/>
</dbReference>
<comment type="subunit">
    <text evidence="2">EF-1 is composed of four subunits: alpha, beta, delta, and gamma.</text>
</comment>
<organism evidence="10 11">
    <name type="scientific">[Myrmecia] bisecta</name>
    <dbReference type="NCBI Taxonomy" id="41462"/>
    <lineage>
        <taxon>Eukaryota</taxon>
        <taxon>Viridiplantae</taxon>
        <taxon>Chlorophyta</taxon>
        <taxon>core chlorophytes</taxon>
        <taxon>Trebouxiophyceae</taxon>
        <taxon>Trebouxiales</taxon>
        <taxon>Trebouxiaceae</taxon>
        <taxon>Myrmecia</taxon>
    </lineage>
</organism>
<dbReference type="InterPro" id="IPR001662">
    <property type="entry name" value="EF1B_G_C"/>
</dbReference>
<feature type="region of interest" description="Disordered" evidence="6">
    <location>
        <begin position="254"/>
        <end position="305"/>
    </location>
</feature>
<evidence type="ECO:0000256" key="1">
    <source>
        <dbReference type="ARBA" id="ARBA00003468"/>
    </source>
</evidence>
<dbReference type="SUPFAM" id="SSF52833">
    <property type="entry name" value="Thioredoxin-like"/>
    <property type="match status" value="1"/>
</dbReference>
<dbReference type="SUPFAM" id="SSF47616">
    <property type="entry name" value="GST C-terminal domain-like"/>
    <property type="match status" value="2"/>
</dbReference>
<dbReference type="Pfam" id="PF00647">
    <property type="entry name" value="EF1G"/>
    <property type="match status" value="1"/>
</dbReference>
<gene>
    <name evidence="10" type="ORF">WJX72_001136</name>
</gene>
<evidence type="ECO:0000256" key="6">
    <source>
        <dbReference type="SAM" id="MobiDB-lite"/>
    </source>
</evidence>
<name>A0AAW1P8X8_9CHLO</name>
<dbReference type="InterPro" id="IPR044628">
    <property type="entry name" value="EF-1-gamma_plant"/>
</dbReference>
<dbReference type="AlphaFoldDB" id="A0AAW1P8X8"/>
<reference evidence="10 11" key="1">
    <citation type="journal article" date="2024" name="Nat. Commun.">
        <title>Phylogenomics reveals the evolutionary origins of lichenization in chlorophyte algae.</title>
        <authorList>
            <person name="Puginier C."/>
            <person name="Libourel C."/>
            <person name="Otte J."/>
            <person name="Skaloud P."/>
            <person name="Haon M."/>
            <person name="Grisel S."/>
            <person name="Petersen M."/>
            <person name="Berrin J.G."/>
            <person name="Delaux P.M."/>
            <person name="Dal Grande F."/>
            <person name="Keller J."/>
        </authorList>
    </citation>
    <scope>NUCLEOTIDE SEQUENCE [LARGE SCALE GENOMIC DNA]</scope>
    <source>
        <strain evidence="10 11">SAG 2043</strain>
    </source>
</reference>
<evidence type="ECO:0000313" key="10">
    <source>
        <dbReference type="EMBL" id="KAK9809891.1"/>
    </source>
</evidence>
<dbReference type="FunFam" id="1.20.1050.10:FF:000006">
    <property type="entry name" value="Elongation factor 1 gamma"/>
    <property type="match status" value="1"/>
</dbReference>
<evidence type="ECO:0000256" key="3">
    <source>
        <dbReference type="ARBA" id="ARBA00022768"/>
    </source>
</evidence>
<proteinExistence type="predicted"/>
<dbReference type="CDD" id="cd03044">
    <property type="entry name" value="GST_N_EF1Bgamma"/>
    <property type="match status" value="1"/>
</dbReference>
<dbReference type="SFLD" id="SFLDS00019">
    <property type="entry name" value="Glutathione_Transferase_(cytos"/>
    <property type="match status" value="1"/>
</dbReference>
<dbReference type="InterPro" id="IPR004046">
    <property type="entry name" value="GST_C"/>
</dbReference>
<evidence type="ECO:0000259" key="9">
    <source>
        <dbReference type="PROSITE" id="PS50405"/>
    </source>
</evidence>
<comment type="caution">
    <text evidence="10">The sequence shown here is derived from an EMBL/GenBank/DDBJ whole genome shotgun (WGS) entry which is preliminary data.</text>
</comment>